<gene>
    <name evidence="2" type="ORF">PISMIDRAFT_676175</name>
</gene>
<dbReference type="HOGENOM" id="CLU_2979970_0_0_1"/>
<dbReference type="AlphaFoldDB" id="A0A0C9ZAN5"/>
<name>A0A0C9ZAN5_9AGAM</name>
<feature type="region of interest" description="Disordered" evidence="1">
    <location>
        <begin position="14"/>
        <end position="33"/>
    </location>
</feature>
<reference evidence="3" key="2">
    <citation type="submission" date="2015-01" db="EMBL/GenBank/DDBJ databases">
        <title>Evolutionary Origins and Diversification of the Mycorrhizal Mutualists.</title>
        <authorList>
            <consortium name="DOE Joint Genome Institute"/>
            <consortium name="Mycorrhizal Genomics Consortium"/>
            <person name="Kohler A."/>
            <person name="Kuo A."/>
            <person name="Nagy L.G."/>
            <person name="Floudas D."/>
            <person name="Copeland A."/>
            <person name="Barry K.W."/>
            <person name="Cichocki N."/>
            <person name="Veneault-Fourrey C."/>
            <person name="LaButti K."/>
            <person name="Lindquist E.A."/>
            <person name="Lipzen A."/>
            <person name="Lundell T."/>
            <person name="Morin E."/>
            <person name="Murat C."/>
            <person name="Riley R."/>
            <person name="Ohm R."/>
            <person name="Sun H."/>
            <person name="Tunlid A."/>
            <person name="Henrissat B."/>
            <person name="Grigoriev I.V."/>
            <person name="Hibbett D.S."/>
            <person name="Martin F."/>
        </authorList>
    </citation>
    <scope>NUCLEOTIDE SEQUENCE [LARGE SCALE GENOMIC DNA]</scope>
    <source>
        <strain evidence="3">441</strain>
    </source>
</reference>
<protein>
    <submittedName>
        <fullName evidence="2">Uncharacterized protein</fullName>
    </submittedName>
</protein>
<keyword evidence="3" id="KW-1185">Reference proteome</keyword>
<dbReference type="EMBL" id="KN833702">
    <property type="protein sequence ID" value="KIK26351.1"/>
    <property type="molecule type" value="Genomic_DNA"/>
</dbReference>
<evidence type="ECO:0000313" key="2">
    <source>
        <dbReference type="EMBL" id="KIK26351.1"/>
    </source>
</evidence>
<evidence type="ECO:0000256" key="1">
    <source>
        <dbReference type="SAM" id="MobiDB-lite"/>
    </source>
</evidence>
<dbReference type="Proteomes" id="UP000054018">
    <property type="component" value="Unassembled WGS sequence"/>
</dbReference>
<reference evidence="2 3" key="1">
    <citation type="submission" date="2014-04" db="EMBL/GenBank/DDBJ databases">
        <authorList>
            <consortium name="DOE Joint Genome Institute"/>
            <person name="Kuo A."/>
            <person name="Kohler A."/>
            <person name="Costa M.D."/>
            <person name="Nagy L.G."/>
            <person name="Floudas D."/>
            <person name="Copeland A."/>
            <person name="Barry K.W."/>
            <person name="Cichocki N."/>
            <person name="Veneault-Fourrey C."/>
            <person name="LaButti K."/>
            <person name="Lindquist E.A."/>
            <person name="Lipzen A."/>
            <person name="Lundell T."/>
            <person name="Morin E."/>
            <person name="Murat C."/>
            <person name="Sun H."/>
            <person name="Tunlid A."/>
            <person name="Henrissat B."/>
            <person name="Grigoriev I.V."/>
            <person name="Hibbett D.S."/>
            <person name="Martin F."/>
            <person name="Nordberg H.P."/>
            <person name="Cantor M.N."/>
            <person name="Hua S.X."/>
        </authorList>
    </citation>
    <scope>NUCLEOTIDE SEQUENCE [LARGE SCALE GENOMIC DNA]</scope>
    <source>
        <strain evidence="2 3">441</strain>
    </source>
</reference>
<organism evidence="2 3">
    <name type="scientific">Pisolithus microcarpus 441</name>
    <dbReference type="NCBI Taxonomy" id="765257"/>
    <lineage>
        <taxon>Eukaryota</taxon>
        <taxon>Fungi</taxon>
        <taxon>Dikarya</taxon>
        <taxon>Basidiomycota</taxon>
        <taxon>Agaricomycotina</taxon>
        <taxon>Agaricomycetes</taxon>
        <taxon>Agaricomycetidae</taxon>
        <taxon>Boletales</taxon>
        <taxon>Sclerodermatineae</taxon>
        <taxon>Pisolithaceae</taxon>
        <taxon>Pisolithus</taxon>
    </lineage>
</organism>
<evidence type="ECO:0000313" key="3">
    <source>
        <dbReference type="Proteomes" id="UP000054018"/>
    </source>
</evidence>
<proteinExistence type="predicted"/>
<accession>A0A0C9ZAN5</accession>
<sequence length="58" mass="6397">MGLSWNVQPTCLSSPEMENIRPQGTPRFHAGPKSIPSCSSSIFLFRSEQNGDIPGYSR</sequence>